<dbReference type="RefSeq" id="WP_038089137.1">
    <property type="nucleotide sequence ID" value="NZ_JMIR01000017.1"/>
</dbReference>
<evidence type="ECO:0000256" key="2">
    <source>
        <dbReference type="ARBA" id="ARBA00007362"/>
    </source>
</evidence>
<evidence type="ECO:0000313" key="5">
    <source>
        <dbReference type="EMBL" id="KEO82835.1"/>
    </source>
</evidence>
<dbReference type="GO" id="GO:0016020">
    <property type="term" value="C:membrane"/>
    <property type="evidence" value="ECO:0007669"/>
    <property type="project" value="InterPro"/>
</dbReference>
<dbReference type="Proteomes" id="UP000027931">
    <property type="component" value="Unassembled WGS sequence"/>
</dbReference>
<keyword evidence="3" id="KW-1133">Transmembrane helix</keyword>
<feature type="transmembrane region" description="Helical" evidence="3">
    <location>
        <begin position="146"/>
        <end position="167"/>
    </location>
</feature>
<evidence type="ECO:0000259" key="4">
    <source>
        <dbReference type="Pfam" id="PF00892"/>
    </source>
</evidence>
<sequence>MNPRKGILLNVLSICFMAFSPVLNKTAISGGHISVTKAAFLNIAYSLLLGFVLAVIRKQKLRFVRNKAMLIVGFTNAAGLILMYIALDMIGPVTLGFLGRFYLIFTLLLSVVILKERITSREWGLIALAIAGLFLFQAQGGLTISSWAGVGIAMAYTFFFSLTNITVKLVVKDVDSNSILFSNNVITICFLLVYALCTGEGNLQHLDVSGAGMIFVSAFCANFMGMLLYYEGIKYIEFSKANVIRSSGVLLSAAIAYPFYPVHLTLANILGAAILLGSVISLNQTPKKKQNIAA</sequence>
<keyword evidence="3" id="KW-0812">Transmembrane</keyword>
<feature type="transmembrane region" description="Helical" evidence="3">
    <location>
        <begin position="266"/>
        <end position="283"/>
    </location>
</feature>
<accession>A0A074LQR2</accession>
<dbReference type="Pfam" id="PF00892">
    <property type="entry name" value="EamA"/>
    <property type="match status" value="2"/>
</dbReference>
<organism evidence="5 6">
    <name type="scientific">Tumebacillus flagellatus</name>
    <dbReference type="NCBI Taxonomy" id="1157490"/>
    <lineage>
        <taxon>Bacteria</taxon>
        <taxon>Bacillati</taxon>
        <taxon>Bacillota</taxon>
        <taxon>Bacilli</taxon>
        <taxon>Bacillales</taxon>
        <taxon>Alicyclobacillaceae</taxon>
        <taxon>Tumebacillus</taxon>
    </lineage>
</organism>
<evidence type="ECO:0000256" key="1">
    <source>
        <dbReference type="ARBA" id="ARBA00004127"/>
    </source>
</evidence>
<keyword evidence="3" id="KW-0472">Membrane</keyword>
<feature type="domain" description="EamA" evidence="4">
    <location>
        <begin position="148"/>
        <end position="282"/>
    </location>
</feature>
<feature type="transmembrane region" description="Helical" evidence="3">
    <location>
        <begin position="179"/>
        <end position="196"/>
    </location>
</feature>
<feature type="transmembrane region" description="Helical" evidence="3">
    <location>
        <begin position="7"/>
        <end position="23"/>
    </location>
</feature>
<feature type="transmembrane region" description="Helical" evidence="3">
    <location>
        <begin position="35"/>
        <end position="56"/>
    </location>
</feature>
<feature type="transmembrane region" description="Helical" evidence="3">
    <location>
        <begin position="123"/>
        <end position="140"/>
    </location>
</feature>
<dbReference type="InterPro" id="IPR037185">
    <property type="entry name" value="EmrE-like"/>
</dbReference>
<feature type="domain" description="EamA" evidence="4">
    <location>
        <begin position="5"/>
        <end position="135"/>
    </location>
</feature>
<reference evidence="5 6" key="1">
    <citation type="journal article" date="2013" name="Int. J. Syst. Evol. Microbiol.">
        <title>Tumebacillus flagellatus sp. nov., an alpha-amylase/pullulanase-producing bacterium isolated from cassava wastewater.</title>
        <authorList>
            <person name="Wang Q."/>
            <person name="Xie N."/>
            <person name="Qin Y."/>
            <person name="Shen N."/>
            <person name="Zhu J."/>
            <person name="Mi H."/>
            <person name="Huang R."/>
        </authorList>
    </citation>
    <scope>NUCLEOTIDE SEQUENCE [LARGE SCALE GENOMIC DNA]</scope>
    <source>
        <strain evidence="5 6">GST4</strain>
    </source>
</reference>
<dbReference type="InterPro" id="IPR000620">
    <property type="entry name" value="EamA_dom"/>
</dbReference>
<dbReference type="EMBL" id="JMIR01000017">
    <property type="protein sequence ID" value="KEO82835.1"/>
    <property type="molecule type" value="Genomic_DNA"/>
</dbReference>
<feature type="transmembrane region" description="Helical" evidence="3">
    <location>
        <begin position="242"/>
        <end position="260"/>
    </location>
</feature>
<proteinExistence type="inferred from homology"/>
<protein>
    <recommendedName>
        <fullName evidence="4">EamA domain-containing protein</fullName>
    </recommendedName>
</protein>
<feature type="transmembrane region" description="Helical" evidence="3">
    <location>
        <begin position="208"/>
        <end position="230"/>
    </location>
</feature>
<keyword evidence="6" id="KW-1185">Reference proteome</keyword>
<gene>
    <name evidence="5" type="ORF">EL26_13070</name>
</gene>
<comment type="similarity">
    <text evidence="2">Belongs to the EamA transporter family.</text>
</comment>
<name>A0A074LQR2_9BACL</name>
<dbReference type="OrthoDB" id="2412798at2"/>
<feature type="transmembrane region" description="Helical" evidence="3">
    <location>
        <begin position="93"/>
        <end position="114"/>
    </location>
</feature>
<dbReference type="SUPFAM" id="SSF103481">
    <property type="entry name" value="Multidrug resistance efflux transporter EmrE"/>
    <property type="match status" value="2"/>
</dbReference>
<dbReference type="PANTHER" id="PTHR22911">
    <property type="entry name" value="ACYL-MALONYL CONDENSING ENZYME-RELATED"/>
    <property type="match status" value="1"/>
</dbReference>
<evidence type="ECO:0000313" key="6">
    <source>
        <dbReference type="Proteomes" id="UP000027931"/>
    </source>
</evidence>
<dbReference type="eggNOG" id="COG0697">
    <property type="taxonomic scope" value="Bacteria"/>
</dbReference>
<comment type="subcellular location">
    <subcellularLocation>
        <location evidence="1">Endomembrane system</location>
        <topology evidence="1">Multi-pass membrane protein</topology>
    </subcellularLocation>
</comment>
<dbReference type="STRING" id="1157490.EL26_13070"/>
<comment type="caution">
    <text evidence="5">The sequence shown here is derived from an EMBL/GenBank/DDBJ whole genome shotgun (WGS) entry which is preliminary data.</text>
</comment>
<dbReference type="AlphaFoldDB" id="A0A074LQR2"/>
<evidence type="ECO:0000256" key="3">
    <source>
        <dbReference type="SAM" id="Phobius"/>
    </source>
</evidence>
<feature type="transmembrane region" description="Helical" evidence="3">
    <location>
        <begin position="68"/>
        <end position="87"/>
    </location>
</feature>